<name>A0ABZ2K464_9BACT</name>
<gene>
    <name evidence="2" type="ORF">LZC95_44485</name>
</gene>
<accession>A0ABZ2K464</accession>
<dbReference type="EMBL" id="CP089982">
    <property type="protein sequence ID" value="WXA93498.1"/>
    <property type="molecule type" value="Genomic_DNA"/>
</dbReference>
<proteinExistence type="predicted"/>
<feature type="region of interest" description="Disordered" evidence="1">
    <location>
        <begin position="1"/>
        <end position="60"/>
    </location>
</feature>
<sequence length="239" mass="26324">MGDEKSGRSPGGSGSNGSGDDTFLNGVPERDTLVDRPHLNEESDDMSPTDPPPPEPELEPMPANVAELCAACVRFVASKYGVPLDFSPDTLSLLDQYIRDARPEVAQKPESLDLLQAALGAYLGEVIRRVHHGIWDTDGEYEAWRVLMTRVYLAFNPIGMVREALLGEQAPGWNAHLETDAGERDALDERLAILPEVEEDEFFAPTTRFDVVEIAVDALAAHMRQSGLGDVRFSRDDYE</sequence>
<evidence type="ECO:0000313" key="2">
    <source>
        <dbReference type="EMBL" id="WXA93498.1"/>
    </source>
</evidence>
<dbReference type="Pfam" id="PF19794">
    <property type="entry name" value="DUF6278"/>
    <property type="match status" value="1"/>
</dbReference>
<evidence type="ECO:0000256" key="1">
    <source>
        <dbReference type="SAM" id="MobiDB-lite"/>
    </source>
</evidence>
<reference evidence="2 3" key="1">
    <citation type="submission" date="2021-12" db="EMBL/GenBank/DDBJ databases">
        <title>Discovery of the Pendulisporaceae a myxobacterial family with distinct sporulation behavior and unique specialized metabolism.</title>
        <authorList>
            <person name="Garcia R."/>
            <person name="Popoff A."/>
            <person name="Bader C.D."/>
            <person name="Loehr J."/>
            <person name="Walesch S."/>
            <person name="Walt C."/>
            <person name="Boldt J."/>
            <person name="Bunk B."/>
            <person name="Haeckl F.J.F.P.J."/>
            <person name="Gunesch A.P."/>
            <person name="Birkelbach J."/>
            <person name="Nuebel U."/>
            <person name="Pietschmann T."/>
            <person name="Bach T."/>
            <person name="Mueller R."/>
        </authorList>
    </citation>
    <scope>NUCLEOTIDE SEQUENCE [LARGE SCALE GENOMIC DNA]</scope>
    <source>
        <strain evidence="2 3">MSr12523</strain>
    </source>
</reference>
<dbReference type="InterPro" id="IPR046245">
    <property type="entry name" value="DUF6278"/>
</dbReference>
<keyword evidence="3" id="KW-1185">Reference proteome</keyword>
<protein>
    <submittedName>
        <fullName evidence="2">DUF6278 family protein</fullName>
    </submittedName>
</protein>
<feature type="compositionally biased region" description="Basic and acidic residues" evidence="1">
    <location>
        <begin position="28"/>
        <end position="41"/>
    </location>
</feature>
<organism evidence="2 3">
    <name type="scientific">Pendulispora brunnea</name>
    <dbReference type="NCBI Taxonomy" id="2905690"/>
    <lineage>
        <taxon>Bacteria</taxon>
        <taxon>Pseudomonadati</taxon>
        <taxon>Myxococcota</taxon>
        <taxon>Myxococcia</taxon>
        <taxon>Myxococcales</taxon>
        <taxon>Sorangiineae</taxon>
        <taxon>Pendulisporaceae</taxon>
        <taxon>Pendulispora</taxon>
    </lineage>
</organism>
<dbReference type="RefSeq" id="WP_394844099.1">
    <property type="nucleotide sequence ID" value="NZ_CP089982.1"/>
</dbReference>
<dbReference type="Proteomes" id="UP001379533">
    <property type="component" value="Chromosome"/>
</dbReference>
<evidence type="ECO:0000313" key="3">
    <source>
        <dbReference type="Proteomes" id="UP001379533"/>
    </source>
</evidence>